<gene>
    <name evidence="2" type="ORF">HC138_01275</name>
</gene>
<comment type="caution">
    <text evidence="2">The sequence shown here is derived from an EMBL/GenBank/DDBJ whole genome shotgun (WGS) entry which is preliminary data.</text>
</comment>
<dbReference type="RefSeq" id="WP_167615554.1">
    <property type="nucleotide sequence ID" value="NZ_JAAUVV010000001.1"/>
</dbReference>
<keyword evidence="1" id="KW-0732">Signal</keyword>
<sequence length="376" mass="40892">MRAATTIKAVFTFAVFSGIPALLAGCSPTQDAGPTASTSQDWSESGNYIVSYGPVLEPFGNRSSNSYYLHEPKGQEIAHVQGAGSWTPVALPTNGGSYLYFADSIQQHGLYNGSVEINDYDPITDFGFSPEGSMAVAIVNSSQSDKFAHQAIVLKEDGTNSTHDLPLVPHSLAVGEKHAIVIGYTPTGTASDRRMFLLDAEGDGREIAFPDGYEVNSPDFKYPHVNYLGDGLFEILQGRVEGNRTFLTAFEVRVSGNDTLETERITEHVMTLHEDFAVTRTLQRGENGFIDKDGRVFINRRDSADPELTGTIEGFSEEQFIPMNSAGFDPKFALEKGGKIEVRSWNAPEKPLTTFDYHSEACKDSSCGVSSISEIG</sequence>
<dbReference type="AlphaFoldDB" id="A0AAP7CC00"/>
<dbReference type="EMBL" id="JAAUVV010000001">
    <property type="protein sequence ID" value="NJJ03018.1"/>
    <property type="molecule type" value="Genomic_DNA"/>
</dbReference>
<evidence type="ECO:0000313" key="2">
    <source>
        <dbReference type="EMBL" id="NJJ03018.1"/>
    </source>
</evidence>
<protein>
    <submittedName>
        <fullName evidence="2">Uncharacterized protein</fullName>
    </submittedName>
</protein>
<evidence type="ECO:0000256" key="1">
    <source>
        <dbReference type="SAM" id="SignalP"/>
    </source>
</evidence>
<dbReference type="PROSITE" id="PS51257">
    <property type="entry name" value="PROKAR_LIPOPROTEIN"/>
    <property type="match status" value="1"/>
</dbReference>
<proteinExistence type="predicted"/>
<feature type="signal peptide" evidence="1">
    <location>
        <begin position="1"/>
        <end position="24"/>
    </location>
</feature>
<feature type="chain" id="PRO_5043055118" evidence="1">
    <location>
        <begin position="25"/>
        <end position="376"/>
    </location>
</feature>
<organism evidence="2 3">
    <name type="scientific">Corynebacterium coyleae</name>
    <dbReference type="NCBI Taxonomy" id="53374"/>
    <lineage>
        <taxon>Bacteria</taxon>
        <taxon>Bacillati</taxon>
        <taxon>Actinomycetota</taxon>
        <taxon>Actinomycetes</taxon>
        <taxon>Mycobacteriales</taxon>
        <taxon>Corynebacteriaceae</taxon>
        <taxon>Corynebacterium</taxon>
    </lineage>
</organism>
<dbReference type="Proteomes" id="UP000591626">
    <property type="component" value="Unassembled WGS sequence"/>
</dbReference>
<reference evidence="2 3" key="1">
    <citation type="submission" date="2020-03" db="EMBL/GenBank/DDBJ databases">
        <title>Draft genome sequences of bacterial isolates from the female urobiome.</title>
        <authorList>
            <person name="Miller-Ensminger T."/>
            <person name="Wolfe A.J."/>
            <person name="Putonti C."/>
        </authorList>
    </citation>
    <scope>NUCLEOTIDE SEQUENCE [LARGE SCALE GENOMIC DNA]</scope>
    <source>
        <strain evidence="2 3">UMB8490</strain>
    </source>
</reference>
<accession>A0AAP7CC00</accession>
<name>A0AAP7CC00_9CORY</name>
<evidence type="ECO:0000313" key="3">
    <source>
        <dbReference type="Proteomes" id="UP000591626"/>
    </source>
</evidence>